<proteinExistence type="predicted"/>
<name>A0A0P0R6R4_9BURK</name>
<reference evidence="1 2" key="1">
    <citation type="journal article" date="2014" name="Genome Announc.">
        <title>Draft Genome Sequence of the Haloacid-Degrading Burkholderia caribensis Strain MBA4.</title>
        <authorList>
            <person name="Pan Y."/>
            <person name="Kong K.F."/>
            <person name="Tsang J.S."/>
        </authorList>
    </citation>
    <scope>NUCLEOTIDE SEQUENCE [LARGE SCALE GENOMIC DNA]</scope>
    <source>
        <strain evidence="1 2">MBA4</strain>
    </source>
</reference>
<evidence type="ECO:0000313" key="2">
    <source>
        <dbReference type="Proteomes" id="UP000019146"/>
    </source>
</evidence>
<dbReference type="Proteomes" id="UP000019146">
    <property type="component" value="Chromosome 1"/>
</dbReference>
<sequence length="37" mass="4341">MGLFVRFGRKRRNGRHIQRTALSATAERYTCDNSQSR</sequence>
<evidence type="ECO:0000313" key="1">
    <source>
        <dbReference type="EMBL" id="ALL63827.1"/>
    </source>
</evidence>
<organism evidence="1 2">
    <name type="scientific">Paraburkholderia caribensis MBA4</name>
    <dbReference type="NCBI Taxonomy" id="1323664"/>
    <lineage>
        <taxon>Bacteria</taxon>
        <taxon>Pseudomonadati</taxon>
        <taxon>Pseudomonadota</taxon>
        <taxon>Betaproteobacteria</taxon>
        <taxon>Burkholderiales</taxon>
        <taxon>Burkholderiaceae</taxon>
        <taxon>Paraburkholderia</taxon>
    </lineage>
</organism>
<gene>
    <name evidence="1" type="ORF">K788_0007758</name>
</gene>
<dbReference type="AlphaFoldDB" id="A0A0P0R6R4"/>
<protein>
    <submittedName>
        <fullName evidence="1">Uncharacterized protein</fullName>
    </submittedName>
</protein>
<dbReference type="KEGG" id="bcai:K788_0007758"/>
<dbReference type="EMBL" id="CP012746">
    <property type="protein sequence ID" value="ALL63827.1"/>
    <property type="molecule type" value="Genomic_DNA"/>
</dbReference>
<accession>A0A0P0R6R4</accession>